<dbReference type="OrthoDB" id="9794876at2"/>
<dbReference type="NCBIfam" id="NF009150">
    <property type="entry name" value="PRK12497.1-3"/>
    <property type="match status" value="1"/>
</dbReference>
<evidence type="ECO:0000313" key="3">
    <source>
        <dbReference type="EMBL" id="SCC70985.1"/>
    </source>
</evidence>
<evidence type="ECO:0000256" key="2">
    <source>
        <dbReference type="HAMAP-Rule" id="MF_00048"/>
    </source>
</evidence>
<dbReference type="CDD" id="cd20736">
    <property type="entry name" value="PoNe_Nuclease"/>
    <property type="match status" value="1"/>
</dbReference>
<keyword evidence="3" id="KW-0540">Nuclease</keyword>
<protein>
    <recommendedName>
        <fullName evidence="2">UPF0102 protein GA0116959_10274</fullName>
    </recommendedName>
</protein>
<keyword evidence="3" id="KW-0378">Hydrolase</keyword>
<evidence type="ECO:0000313" key="4">
    <source>
        <dbReference type="Proteomes" id="UP000243661"/>
    </source>
</evidence>
<evidence type="ECO:0000256" key="1">
    <source>
        <dbReference type="ARBA" id="ARBA00006738"/>
    </source>
</evidence>
<proteinExistence type="inferred from homology"/>
<dbReference type="AlphaFoldDB" id="A0A1C4GSY7"/>
<dbReference type="NCBIfam" id="TIGR00252">
    <property type="entry name" value="YraN family protein"/>
    <property type="match status" value="1"/>
</dbReference>
<dbReference type="HAMAP" id="MF_00048">
    <property type="entry name" value="UPF0102"/>
    <property type="match status" value="1"/>
</dbReference>
<organism evidence="3 4">
    <name type="scientific">Acinetobacter albensis</name>
    <dbReference type="NCBI Taxonomy" id="1673609"/>
    <lineage>
        <taxon>Bacteria</taxon>
        <taxon>Pseudomonadati</taxon>
        <taxon>Pseudomonadota</taxon>
        <taxon>Gammaproteobacteria</taxon>
        <taxon>Moraxellales</taxon>
        <taxon>Moraxellaceae</taxon>
        <taxon>Acinetobacter</taxon>
    </lineage>
</organism>
<dbReference type="RefSeq" id="WP_092717676.1">
    <property type="nucleotide sequence ID" value="NZ_FMBK01000002.1"/>
</dbReference>
<dbReference type="PANTHER" id="PTHR34039:SF1">
    <property type="entry name" value="UPF0102 PROTEIN YRAN"/>
    <property type="match status" value="1"/>
</dbReference>
<reference evidence="3 4" key="1">
    <citation type="submission" date="2016-08" db="EMBL/GenBank/DDBJ databases">
        <authorList>
            <person name="Seilhamer J.J."/>
        </authorList>
    </citation>
    <scope>NUCLEOTIDE SEQUENCE [LARGE SCALE GENOMIC DNA]</scope>
    <source>
        <strain evidence="3 4">ANC 4874</strain>
    </source>
</reference>
<comment type="similarity">
    <text evidence="1 2">Belongs to the UPF0102 family.</text>
</comment>
<dbReference type="EMBL" id="FMBK01000002">
    <property type="protein sequence ID" value="SCC70985.1"/>
    <property type="molecule type" value="Genomic_DNA"/>
</dbReference>
<dbReference type="InterPro" id="IPR011856">
    <property type="entry name" value="tRNA_endonuc-like_dom_sf"/>
</dbReference>
<dbReference type="Gene3D" id="3.40.1350.10">
    <property type="match status" value="1"/>
</dbReference>
<dbReference type="InterPro" id="IPR011335">
    <property type="entry name" value="Restrct_endonuc-II-like"/>
</dbReference>
<dbReference type="Pfam" id="PF02021">
    <property type="entry name" value="UPF0102"/>
    <property type="match status" value="1"/>
</dbReference>
<gene>
    <name evidence="3" type="ORF">GA0116959_10274</name>
</gene>
<sequence>MSNAIPIHLNLGQWAEKQALSFLQTQGFSLIVANYHCRYGEIDLIVQKDQEIIFVEVKARSSTQYAQSYETISLSKQKKIMKSALYFLENEPRFSAFYCRFDVICFDFFQQFAKKIQHDFSKFPYDQQWIENAFTFDQEFINL</sequence>
<dbReference type="Proteomes" id="UP000243661">
    <property type="component" value="Unassembled WGS sequence"/>
</dbReference>
<dbReference type="GO" id="GO:0003676">
    <property type="term" value="F:nucleic acid binding"/>
    <property type="evidence" value="ECO:0007669"/>
    <property type="project" value="InterPro"/>
</dbReference>
<name>A0A1C4GSY7_9GAMM</name>
<accession>A0A1C4GSY7</accession>
<dbReference type="PANTHER" id="PTHR34039">
    <property type="entry name" value="UPF0102 PROTEIN YRAN"/>
    <property type="match status" value="1"/>
</dbReference>
<keyword evidence="3" id="KW-0255">Endonuclease</keyword>
<dbReference type="SUPFAM" id="SSF52980">
    <property type="entry name" value="Restriction endonuclease-like"/>
    <property type="match status" value="1"/>
</dbReference>
<dbReference type="InterPro" id="IPR003509">
    <property type="entry name" value="UPF0102_YraN-like"/>
</dbReference>
<dbReference type="GO" id="GO:0004519">
    <property type="term" value="F:endonuclease activity"/>
    <property type="evidence" value="ECO:0007669"/>
    <property type="project" value="UniProtKB-KW"/>
</dbReference>